<feature type="compositionally biased region" description="Basic and acidic residues" evidence="9">
    <location>
        <begin position="486"/>
        <end position="499"/>
    </location>
</feature>
<organism evidence="13 14">
    <name type="scientific">Cudoniella acicularis</name>
    <dbReference type="NCBI Taxonomy" id="354080"/>
    <lineage>
        <taxon>Eukaryota</taxon>
        <taxon>Fungi</taxon>
        <taxon>Dikarya</taxon>
        <taxon>Ascomycota</taxon>
        <taxon>Pezizomycotina</taxon>
        <taxon>Leotiomycetes</taxon>
        <taxon>Helotiales</taxon>
        <taxon>Tricladiaceae</taxon>
        <taxon>Cudoniella</taxon>
    </lineage>
</organism>
<keyword evidence="10" id="KW-0812">Transmembrane</keyword>
<dbReference type="PROSITE" id="PS51194">
    <property type="entry name" value="HELICASE_CTER"/>
    <property type="match status" value="1"/>
</dbReference>
<dbReference type="CDD" id="cd18793">
    <property type="entry name" value="SF2_C_SNF"/>
    <property type="match status" value="1"/>
</dbReference>
<keyword evidence="14" id="KW-1185">Reference proteome</keyword>
<dbReference type="InterPro" id="IPR014001">
    <property type="entry name" value="Helicase_ATP-bd"/>
</dbReference>
<dbReference type="SMART" id="SM00487">
    <property type="entry name" value="DEXDc"/>
    <property type="match status" value="1"/>
</dbReference>
<feature type="region of interest" description="Disordered" evidence="9">
    <location>
        <begin position="45"/>
        <end position="77"/>
    </location>
</feature>
<dbReference type="PANTHER" id="PTHR10799">
    <property type="entry name" value="SNF2/RAD54 HELICASE FAMILY"/>
    <property type="match status" value="1"/>
</dbReference>
<feature type="transmembrane region" description="Helical" evidence="10">
    <location>
        <begin position="1068"/>
        <end position="1088"/>
    </location>
</feature>
<keyword evidence="5" id="KW-0347">Helicase</keyword>
<dbReference type="InterPro" id="IPR027417">
    <property type="entry name" value="P-loop_NTPase"/>
</dbReference>
<sequence length="1093" mass="124250">MRSAFQRPQKSQILSSLPTDNPRPSLFIPPEYAFDLMTTADRMDWASSEAGSRSRTPDSRLPTSTPSSPPEQMPKDELNPEFATKEELVMLDEEKRVAKANAKKEKDRQRMLNKKKNKTQEDREAQRAELDNLLQKSELFSQVLTNKTKVLGRVGSSLEGNALGEHNLEMAQQPGCMIGGRMRPYQLEGLTWMIEVVTQGMSGILADEMGLGKTIQTIGLIAHLREKEKYYGPHLIVAPLSTLSNWQEEFQKWVPSVPVVLYHGTIQHRREIFKTKIMEHVVNGRVTEKFPVVLTSPEITMNDESFLSKINWEIIIIDEGHRLKNSETTLFRVLKTFTSATRLLITGTPLQNNLKELWSLLNFLMPTIFRSWEQFESWFDFSDLQNEEGTEQFIQDKMKHELVKKMHIVLQPLLLRRIKADVEHMLPKKREYILYAPMTKEQSDLYHAITDKEVDTRKFLEGKVVERLTGATATLASSRKPSPKAAGKDAQDTTTKAEESSDEEPLAIRTRRQVEPEKKSAPKNAFQVMMQKKVSPKGRGRPKSSLKRKSVEQLSTPPAKSAKSSRQSTPASSVQGRSTRSRKVYTETFDSDDDALSDDEFERKLAEEAEKKQKTVASEENEADEETEKTAKTLDLARKEIAGKKLGNPIMQLRLACNSPYNFYHPWSESSPVDESLVRTSGKMMLLDRLLKSLFERGHKVLIFSQFKTQLDILEDYARELRKWQVCRIDGSVAQDDRRQQIKDFNENPEFKLFLLSTRAGGQGINLASADTVILFDSDWNPQQDLQAQDRAHRIGQTKPVIIFRLATKGTVEEALLKSADAKRRLEKTVIKKGGFKNMGQKMDLEEELDANELKQLLWKDGQVFKYNGSKDQILSDDDLNVLLDRSEEAYARAAEGLGNAEGAYQVVETKIRRHIQHKSQEAIQDDNCELSTARDLHGKMKHKIAHRKGSKTPKTIIFQIMVVLLILIIALLCAFPLGGHPQSQSQAPLLLPQFRSQYQTSLESPQILNPNNTIHGLSEEIYHPENSTGVLPVSEVSTKSKEVEVKQWRTEVAVVRKQRTRKVRKKVQNVGVLVSSFVAGIVGWWWLVCVGG</sequence>
<evidence type="ECO:0000256" key="9">
    <source>
        <dbReference type="SAM" id="MobiDB-lite"/>
    </source>
</evidence>
<dbReference type="OrthoDB" id="5857104at2759"/>
<dbReference type="Proteomes" id="UP000566819">
    <property type="component" value="Unassembled WGS sequence"/>
</dbReference>
<evidence type="ECO:0000313" key="14">
    <source>
        <dbReference type="Proteomes" id="UP000566819"/>
    </source>
</evidence>
<dbReference type="GO" id="GO:0004386">
    <property type="term" value="F:helicase activity"/>
    <property type="evidence" value="ECO:0007669"/>
    <property type="project" value="UniProtKB-KW"/>
</dbReference>
<feature type="compositionally biased region" description="Basic residues" evidence="9">
    <location>
        <begin position="534"/>
        <end position="548"/>
    </location>
</feature>
<accession>A0A8H4RUK1</accession>
<reference evidence="13 14" key="1">
    <citation type="submission" date="2020-03" db="EMBL/GenBank/DDBJ databases">
        <title>Draft Genome Sequence of Cudoniella acicularis.</title>
        <authorList>
            <person name="Buettner E."/>
            <person name="Kellner H."/>
        </authorList>
    </citation>
    <scope>NUCLEOTIDE SEQUENCE [LARGE SCALE GENOMIC DNA]</scope>
    <source>
        <strain evidence="13 14">DSM 108380</strain>
    </source>
</reference>
<keyword evidence="6" id="KW-0067">ATP-binding</keyword>
<feature type="compositionally biased region" description="Polar residues" evidence="9">
    <location>
        <begin position="552"/>
        <end position="578"/>
    </location>
</feature>
<keyword evidence="10" id="KW-0472">Membrane</keyword>
<dbReference type="PROSITE" id="PS51192">
    <property type="entry name" value="HELICASE_ATP_BIND_1"/>
    <property type="match status" value="1"/>
</dbReference>
<evidence type="ECO:0000256" key="7">
    <source>
        <dbReference type="ARBA" id="ARBA00023054"/>
    </source>
</evidence>
<keyword evidence="10" id="KW-1133">Transmembrane helix</keyword>
<dbReference type="FunFam" id="3.40.50.10810:FF:000015">
    <property type="entry name" value="lymphoid-specific helicase isoform X1"/>
    <property type="match status" value="1"/>
</dbReference>
<name>A0A8H4RUK1_9HELO</name>
<dbReference type="Pfam" id="PF00176">
    <property type="entry name" value="SNF2-rel_dom"/>
    <property type="match status" value="1"/>
</dbReference>
<evidence type="ECO:0000259" key="11">
    <source>
        <dbReference type="PROSITE" id="PS51192"/>
    </source>
</evidence>
<dbReference type="GO" id="GO:0005634">
    <property type="term" value="C:nucleus"/>
    <property type="evidence" value="ECO:0007669"/>
    <property type="project" value="UniProtKB-SubCell"/>
</dbReference>
<dbReference type="InterPro" id="IPR000330">
    <property type="entry name" value="SNF2_N"/>
</dbReference>
<dbReference type="AlphaFoldDB" id="A0A8H4RUK1"/>
<dbReference type="InterPro" id="IPR038718">
    <property type="entry name" value="SNF2-like_sf"/>
</dbReference>
<evidence type="ECO:0000256" key="1">
    <source>
        <dbReference type="ARBA" id="ARBA00004123"/>
    </source>
</evidence>
<keyword evidence="7" id="KW-0175">Coiled coil</keyword>
<comment type="caution">
    <text evidence="13">The sequence shown here is derived from an EMBL/GenBank/DDBJ whole genome shotgun (WGS) entry which is preliminary data.</text>
</comment>
<evidence type="ECO:0000256" key="4">
    <source>
        <dbReference type="ARBA" id="ARBA00022801"/>
    </source>
</evidence>
<feature type="region of interest" description="Disordered" evidence="9">
    <location>
        <begin position="1"/>
        <end position="27"/>
    </location>
</feature>
<dbReference type="Gene3D" id="3.40.50.10810">
    <property type="entry name" value="Tandem AAA-ATPase domain"/>
    <property type="match status" value="1"/>
</dbReference>
<dbReference type="InterPro" id="IPR049730">
    <property type="entry name" value="SNF2/RAD54-like_C"/>
</dbReference>
<keyword evidence="3" id="KW-0547">Nucleotide-binding</keyword>
<feature type="compositionally biased region" description="Polar residues" evidence="9">
    <location>
        <begin position="1"/>
        <end position="19"/>
    </location>
</feature>
<dbReference type="FunFam" id="3.40.50.300:FF:001315">
    <property type="entry name" value="SNF2 family helicase/ATPase PasG"/>
    <property type="match status" value="1"/>
</dbReference>
<evidence type="ECO:0000256" key="3">
    <source>
        <dbReference type="ARBA" id="ARBA00022741"/>
    </source>
</evidence>
<feature type="transmembrane region" description="Helical" evidence="10">
    <location>
        <begin position="957"/>
        <end position="978"/>
    </location>
</feature>
<evidence type="ECO:0000256" key="10">
    <source>
        <dbReference type="SAM" id="Phobius"/>
    </source>
</evidence>
<protein>
    <submittedName>
        <fullName evidence="13">Uncharacterized protein</fullName>
    </submittedName>
</protein>
<feature type="domain" description="Helicase C-terminal" evidence="12">
    <location>
        <begin position="686"/>
        <end position="857"/>
    </location>
</feature>
<feature type="region of interest" description="Disordered" evidence="9">
    <location>
        <begin position="99"/>
        <end position="126"/>
    </location>
</feature>
<feature type="compositionally biased region" description="Basic and acidic residues" evidence="9">
    <location>
        <begin position="99"/>
        <end position="110"/>
    </location>
</feature>
<evidence type="ECO:0000256" key="6">
    <source>
        <dbReference type="ARBA" id="ARBA00022840"/>
    </source>
</evidence>
<dbReference type="SUPFAM" id="SSF52540">
    <property type="entry name" value="P-loop containing nucleoside triphosphate hydrolases"/>
    <property type="match status" value="2"/>
</dbReference>
<dbReference type="GO" id="GO:0005524">
    <property type="term" value="F:ATP binding"/>
    <property type="evidence" value="ECO:0007669"/>
    <property type="project" value="UniProtKB-KW"/>
</dbReference>
<feature type="compositionally biased region" description="Basic and acidic residues" evidence="9">
    <location>
        <begin position="601"/>
        <end position="613"/>
    </location>
</feature>
<feature type="compositionally biased region" description="Acidic residues" evidence="9">
    <location>
        <begin position="589"/>
        <end position="600"/>
    </location>
</feature>
<evidence type="ECO:0000313" key="13">
    <source>
        <dbReference type="EMBL" id="KAF4635873.1"/>
    </source>
</evidence>
<evidence type="ECO:0000256" key="8">
    <source>
        <dbReference type="ARBA" id="ARBA00023242"/>
    </source>
</evidence>
<evidence type="ECO:0000256" key="2">
    <source>
        <dbReference type="ARBA" id="ARBA00007025"/>
    </source>
</evidence>
<dbReference type="Gene3D" id="3.40.50.300">
    <property type="entry name" value="P-loop containing nucleotide triphosphate hydrolases"/>
    <property type="match status" value="1"/>
</dbReference>
<dbReference type="InterPro" id="IPR001650">
    <property type="entry name" value="Helicase_C-like"/>
</dbReference>
<evidence type="ECO:0000259" key="12">
    <source>
        <dbReference type="PROSITE" id="PS51194"/>
    </source>
</evidence>
<dbReference type="EMBL" id="JAAMPI010000094">
    <property type="protein sequence ID" value="KAF4635873.1"/>
    <property type="molecule type" value="Genomic_DNA"/>
</dbReference>
<gene>
    <name evidence="13" type="ORF">G7Y89_g2204</name>
</gene>
<feature type="domain" description="Helicase ATP-binding" evidence="11">
    <location>
        <begin position="194"/>
        <end position="367"/>
    </location>
</feature>
<dbReference type="SMART" id="SM00490">
    <property type="entry name" value="HELICc"/>
    <property type="match status" value="1"/>
</dbReference>
<feature type="region of interest" description="Disordered" evidence="9">
    <location>
        <begin position="474"/>
        <end position="631"/>
    </location>
</feature>
<keyword evidence="8" id="KW-0539">Nucleus</keyword>
<keyword evidence="4" id="KW-0378">Hydrolase</keyword>
<evidence type="ECO:0000256" key="5">
    <source>
        <dbReference type="ARBA" id="ARBA00022806"/>
    </source>
</evidence>
<dbReference type="GO" id="GO:0016787">
    <property type="term" value="F:hydrolase activity"/>
    <property type="evidence" value="ECO:0007669"/>
    <property type="project" value="UniProtKB-KW"/>
</dbReference>
<proteinExistence type="inferred from homology"/>
<comment type="subcellular location">
    <subcellularLocation>
        <location evidence="1">Nucleus</location>
    </subcellularLocation>
</comment>
<dbReference type="Pfam" id="PF00271">
    <property type="entry name" value="Helicase_C"/>
    <property type="match status" value="1"/>
</dbReference>
<comment type="similarity">
    <text evidence="2">Belongs to the SNF2/RAD54 helicase family.</text>
</comment>